<keyword evidence="2" id="KW-0238">DNA-binding</keyword>
<evidence type="ECO:0000313" key="6">
    <source>
        <dbReference type="EMBL" id="GFH56973.1"/>
    </source>
</evidence>
<dbReference type="GO" id="GO:0005634">
    <property type="term" value="C:nucleus"/>
    <property type="evidence" value="ECO:0007669"/>
    <property type="project" value="UniProtKB-SubCell"/>
</dbReference>
<feature type="region of interest" description="Disordered" evidence="4">
    <location>
        <begin position="197"/>
        <end position="223"/>
    </location>
</feature>
<dbReference type="Pfam" id="PF00447">
    <property type="entry name" value="HSF_DNA-bind"/>
    <property type="match status" value="1"/>
</dbReference>
<evidence type="ECO:0000256" key="1">
    <source>
        <dbReference type="ARBA" id="ARBA00004123"/>
    </source>
</evidence>
<dbReference type="GO" id="GO:0043565">
    <property type="term" value="F:sequence-specific DNA binding"/>
    <property type="evidence" value="ECO:0007669"/>
    <property type="project" value="InterPro"/>
</dbReference>
<organism evidence="6 7">
    <name type="scientific">Chaetoceros tenuissimus</name>
    <dbReference type="NCBI Taxonomy" id="426638"/>
    <lineage>
        <taxon>Eukaryota</taxon>
        <taxon>Sar</taxon>
        <taxon>Stramenopiles</taxon>
        <taxon>Ochrophyta</taxon>
        <taxon>Bacillariophyta</taxon>
        <taxon>Coscinodiscophyceae</taxon>
        <taxon>Chaetocerotophycidae</taxon>
        <taxon>Chaetocerotales</taxon>
        <taxon>Chaetocerotaceae</taxon>
        <taxon>Chaetoceros</taxon>
    </lineage>
</organism>
<evidence type="ECO:0000259" key="5">
    <source>
        <dbReference type="Pfam" id="PF00447"/>
    </source>
</evidence>
<evidence type="ECO:0000313" key="7">
    <source>
        <dbReference type="Proteomes" id="UP001054902"/>
    </source>
</evidence>
<feature type="region of interest" description="Disordered" evidence="4">
    <location>
        <begin position="1"/>
        <end position="30"/>
    </location>
</feature>
<feature type="compositionally biased region" description="Basic and acidic residues" evidence="4">
    <location>
        <begin position="105"/>
        <end position="118"/>
    </location>
</feature>
<dbReference type="InterPro" id="IPR036390">
    <property type="entry name" value="WH_DNA-bd_sf"/>
</dbReference>
<keyword evidence="7" id="KW-1185">Reference proteome</keyword>
<evidence type="ECO:0000256" key="2">
    <source>
        <dbReference type="ARBA" id="ARBA00023125"/>
    </source>
</evidence>
<name>A0AAD3HBG0_9STRA</name>
<dbReference type="GO" id="GO:0003700">
    <property type="term" value="F:DNA-binding transcription factor activity"/>
    <property type="evidence" value="ECO:0007669"/>
    <property type="project" value="InterPro"/>
</dbReference>
<dbReference type="Proteomes" id="UP001054902">
    <property type="component" value="Unassembled WGS sequence"/>
</dbReference>
<proteinExistence type="predicted"/>
<dbReference type="SUPFAM" id="SSF46785">
    <property type="entry name" value="Winged helix' DNA-binding domain"/>
    <property type="match status" value="1"/>
</dbReference>
<dbReference type="EMBL" id="BLLK01000057">
    <property type="protein sequence ID" value="GFH56973.1"/>
    <property type="molecule type" value="Genomic_DNA"/>
</dbReference>
<comment type="subcellular location">
    <subcellularLocation>
        <location evidence="1">Nucleus</location>
    </subcellularLocation>
</comment>
<protein>
    <recommendedName>
        <fullName evidence="5">HSF-type DNA-binding domain-containing protein</fullName>
    </recommendedName>
</protein>
<evidence type="ECO:0000256" key="4">
    <source>
        <dbReference type="SAM" id="MobiDB-lite"/>
    </source>
</evidence>
<comment type="caution">
    <text evidence="6">The sequence shown here is derived from an EMBL/GenBank/DDBJ whole genome shotgun (WGS) entry which is preliminary data.</text>
</comment>
<feature type="region of interest" description="Disordered" evidence="4">
    <location>
        <begin position="97"/>
        <end position="122"/>
    </location>
</feature>
<sequence length="251" mass="28719">MPSNPLSTHKSIAQSEANKEQQRSKRGGVKYPFPQRLFDLLQDIDVKKPELSHIISWHPNGKYFQLHNRIAFEKFVQKKYFDQSKYASFRRDNDGLSTDTYIKNPETHNKKKQMENKDISPSPGAIGSLSLSTFPSLPYPSSLLVDIDLLEPIEIHEGSFLPTKEEMRMHDGDPLHNVCNNNEAMVLLGEMLSIEDQQPEQKAATSNKNVNSDRDTSVCSGKSNEQEDYEFHLLIDYLSANDEHISKYLFS</sequence>
<dbReference type="AlphaFoldDB" id="A0AAD3HBG0"/>
<accession>A0AAD3HBG0</accession>
<evidence type="ECO:0000256" key="3">
    <source>
        <dbReference type="ARBA" id="ARBA00023242"/>
    </source>
</evidence>
<dbReference type="InterPro" id="IPR036388">
    <property type="entry name" value="WH-like_DNA-bd_sf"/>
</dbReference>
<gene>
    <name evidence="6" type="ORF">CTEN210_13449</name>
</gene>
<dbReference type="InterPro" id="IPR000232">
    <property type="entry name" value="HSF_DNA-bd"/>
</dbReference>
<feature type="compositionally biased region" description="Polar residues" evidence="4">
    <location>
        <begin position="1"/>
        <end position="16"/>
    </location>
</feature>
<dbReference type="Gene3D" id="1.10.10.10">
    <property type="entry name" value="Winged helix-like DNA-binding domain superfamily/Winged helix DNA-binding domain"/>
    <property type="match status" value="1"/>
</dbReference>
<reference evidence="6 7" key="1">
    <citation type="journal article" date="2021" name="Sci. Rep.">
        <title>The genome of the diatom Chaetoceros tenuissimus carries an ancient integrated fragment of an extant virus.</title>
        <authorList>
            <person name="Hongo Y."/>
            <person name="Kimura K."/>
            <person name="Takaki Y."/>
            <person name="Yoshida Y."/>
            <person name="Baba S."/>
            <person name="Kobayashi G."/>
            <person name="Nagasaki K."/>
            <person name="Hano T."/>
            <person name="Tomaru Y."/>
        </authorList>
    </citation>
    <scope>NUCLEOTIDE SEQUENCE [LARGE SCALE GENOMIC DNA]</scope>
    <source>
        <strain evidence="6 7">NIES-3715</strain>
    </source>
</reference>
<keyword evidence="3" id="KW-0539">Nucleus</keyword>
<feature type="domain" description="HSF-type DNA-binding" evidence="5">
    <location>
        <begin position="33"/>
        <end position="92"/>
    </location>
</feature>